<evidence type="ECO:0000313" key="1">
    <source>
        <dbReference type="EMBL" id="JAC67583.1"/>
    </source>
</evidence>
<gene>
    <name evidence="1" type="ORF">TSPGSL018_10770</name>
</gene>
<protein>
    <submittedName>
        <fullName evidence="1">Uncharacterized protein</fullName>
    </submittedName>
</protein>
<organism evidence="1">
    <name type="scientific">Tetraselmis sp. GSL018</name>
    <dbReference type="NCBI Taxonomy" id="582737"/>
    <lineage>
        <taxon>Eukaryota</taxon>
        <taxon>Viridiplantae</taxon>
        <taxon>Chlorophyta</taxon>
        <taxon>core chlorophytes</taxon>
        <taxon>Chlorodendrophyceae</taxon>
        <taxon>Chlorodendrales</taxon>
        <taxon>Chlorodendraceae</taxon>
        <taxon>Tetraselmis</taxon>
    </lineage>
</organism>
<name>A0A061R6H3_9CHLO</name>
<reference evidence="1" key="1">
    <citation type="submission" date="2014-05" db="EMBL/GenBank/DDBJ databases">
        <title>The transcriptome of the halophilic microalga Tetraselmis sp. GSL018 isolated from the Great Salt Lake, Utah.</title>
        <authorList>
            <person name="Jinkerson R.E."/>
            <person name="D'Adamo S."/>
            <person name="Posewitz M.C."/>
        </authorList>
    </citation>
    <scope>NUCLEOTIDE SEQUENCE</scope>
    <source>
        <strain evidence="1">GSL018</strain>
    </source>
</reference>
<dbReference type="AlphaFoldDB" id="A0A061R6H3"/>
<accession>A0A061R6H3</accession>
<dbReference type="EMBL" id="GBEZ01018904">
    <property type="protein sequence ID" value="JAC67583.1"/>
    <property type="molecule type" value="Transcribed_RNA"/>
</dbReference>
<sequence>LECLFVDWVSWSLTYQCGTNPILTALTPKLAPTFACAKLQFKIEKVTSRFWRCSSKAGKDTS</sequence>
<feature type="non-terminal residue" evidence="1">
    <location>
        <position position="1"/>
    </location>
</feature>
<proteinExistence type="predicted"/>